<evidence type="ECO:0000259" key="6">
    <source>
        <dbReference type="Pfam" id="PF22544"/>
    </source>
</evidence>
<dbReference type="Proteomes" id="UP000298097">
    <property type="component" value="Unassembled WGS sequence"/>
</dbReference>
<feature type="domain" description="HYDIN/VesB/CFA65-like Ig-like" evidence="6">
    <location>
        <begin position="201"/>
        <end position="277"/>
    </location>
</feature>
<dbReference type="InterPro" id="IPR013783">
    <property type="entry name" value="Ig-like_fold"/>
</dbReference>
<evidence type="ECO:0000313" key="8">
    <source>
        <dbReference type="Proteomes" id="UP000298097"/>
    </source>
</evidence>
<dbReference type="AlphaFoldDB" id="A0A4R9GX00"/>
<keyword evidence="3" id="KW-0963">Cytoplasm</keyword>
<dbReference type="EMBL" id="RQEY01000028">
    <property type="protein sequence ID" value="TGK35395.1"/>
    <property type="molecule type" value="Genomic_DNA"/>
</dbReference>
<comment type="subcellular location">
    <subcellularLocation>
        <location evidence="1">Cell projection</location>
        <location evidence="1">Cilium</location>
    </subcellularLocation>
    <subcellularLocation>
        <location evidence="2">Cytoplasm</location>
    </subcellularLocation>
</comment>
<dbReference type="GO" id="GO:0005737">
    <property type="term" value="C:cytoplasm"/>
    <property type="evidence" value="ECO:0007669"/>
    <property type="project" value="UniProtKB-SubCell"/>
</dbReference>
<dbReference type="Pfam" id="PF22544">
    <property type="entry name" value="HYDIN_VesB_CFA65-like_Ig"/>
    <property type="match status" value="1"/>
</dbReference>
<evidence type="ECO:0000256" key="2">
    <source>
        <dbReference type="ARBA" id="ARBA00004496"/>
    </source>
</evidence>
<protein>
    <submittedName>
        <fullName evidence="7">Choice-of-anchor D domain-containing protein</fullName>
    </submittedName>
</protein>
<dbReference type="NCBIfam" id="NF012200">
    <property type="entry name" value="choice_anch_D"/>
    <property type="match status" value="2"/>
</dbReference>
<accession>A0A4R9GX00</accession>
<gene>
    <name evidence="7" type="ORF">EHO65_19800</name>
</gene>
<sequence length="514" mass="55989">MEFYIRNFCLVIILLLSLSFCRWGSNSKLISGPFYLPGSSEDTEEPNPPIEGGSGIYLIDSIGNKYPSGSIYSFGNISELSQSANIHFTIAGEYPDPEYVHLLGNPSIEFTGPYAYGFGIQGTVPNQFTKISQNQTAGFDIYFFADSIGAKNAKLVIPVDDPEFGSYYLNLVGAGTNVPAPRFQLVEASVKYDAYSAEIYSSPGNTESRTYTIRNTGEQDLIISNIEIGTQTSIFSVSETQFTIAPGKSKNITFTFSPTQLGTQQTYANFHTNDPNANLYSIGVFGYSFASANAPIIEISYSGDYGMNLANTSNIDFGGIEPGQSSSTQTVILKNLGNTNLDLTQTSVYLVGFDISDFTLVKSTLTSLAPGKATTYGIRFVPKSAGIKTATLKIESPNGLKGEQYNGYIGLQGSGGKKDAYITWSNSKNSEVNWINGSYKVCYKKGSSFNSEEETGVKCDDVANSSGLAFTPTFKKIGTLSKGTWYLRIKSVVYREPYGNWKSEFSEPKKFVVQ</sequence>
<proteinExistence type="predicted"/>
<reference evidence="7" key="1">
    <citation type="journal article" date="2019" name="PLoS Negl. Trop. Dis.">
        <title>Revisiting the worldwide diversity of Leptospira species in the environment.</title>
        <authorList>
            <person name="Vincent A.T."/>
            <person name="Schiettekatte O."/>
            <person name="Bourhy P."/>
            <person name="Veyrier F.J."/>
            <person name="Picardeau M."/>
        </authorList>
    </citation>
    <scope>NUCLEOTIDE SEQUENCE [LARGE SCALE GENOMIC DNA]</scope>
    <source>
        <strain evidence="7">201800301</strain>
    </source>
</reference>
<evidence type="ECO:0000256" key="3">
    <source>
        <dbReference type="ARBA" id="ARBA00022490"/>
    </source>
</evidence>
<evidence type="ECO:0000256" key="4">
    <source>
        <dbReference type="ARBA" id="ARBA00023069"/>
    </source>
</evidence>
<organism evidence="7 8">
    <name type="scientific">Leptospira andrefontaineae</name>
    <dbReference type="NCBI Taxonomy" id="2484976"/>
    <lineage>
        <taxon>Bacteria</taxon>
        <taxon>Pseudomonadati</taxon>
        <taxon>Spirochaetota</taxon>
        <taxon>Spirochaetia</taxon>
        <taxon>Leptospirales</taxon>
        <taxon>Leptospiraceae</taxon>
        <taxon>Leptospira</taxon>
    </lineage>
</organism>
<comment type="caution">
    <text evidence="7">The sequence shown here is derived from an EMBL/GenBank/DDBJ whole genome shotgun (WGS) entry which is preliminary data.</text>
</comment>
<dbReference type="OrthoDB" id="331111at2"/>
<keyword evidence="5" id="KW-0966">Cell projection</keyword>
<evidence type="ECO:0000256" key="1">
    <source>
        <dbReference type="ARBA" id="ARBA00004138"/>
    </source>
</evidence>
<dbReference type="RefSeq" id="WP_135776263.1">
    <property type="nucleotide sequence ID" value="NZ_RQEY01000028.1"/>
</dbReference>
<keyword evidence="4" id="KW-0969">Cilium</keyword>
<name>A0A4R9GX00_9LEPT</name>
<evidence type="ECO:0000256" key="5">
    <source>
        <dbReference type="ARBA" id="ARBA00023273"/>
    </source>
</evidence>
<keyword evidence="8" id="KW-1185">Reference proteome</keyword>
<dbReference type="Gene3D" id="2.60.40.10">
    <property type="entry name" value="Immunoglobulins"/>
    <property type="match status" value="2"/>
</dbReference>
<dbReference type="InterPro" id="IPR053879">
    <property type="entry name" value="HYDIN_VesB_CFA65-like_Ig"/>
</dbReference>
<evidence type="ECO:0000313" key="7">
    <source>
        <dbReference type="EMBL" id="TGK35395.1"/>
    </source>
</evidence>